<dbReference type="EMBL" id="CAJVCE010000046">
    <property type="protein sequence ID" value="CAG7658698.1"/>
    <property type="molecule type" value="Genomic_DNA"/>
</dbReference>
<protein>
    <submittedName>
        <fullName evidence="2">Membrane protein insertase YidC</fullName>
    </submittedName>
</protein>
<name>A0ABN7TZL6_9BACL</name>
<gene>
    <name evidence="2" type="primary">yidC</name>
    <name evidence="2" type="ORF">PAECIP111802_07133</name>
</gene>
<keyword evidence="1" id="KW-0472">Membrane</keyword>
<dbReference type="Proteomes" id="UP000730618">
    <property type="component" value="Unassembled WGS sequence"/>
</dbReference>
<sequence>MWMMGAIAFAMPAALPLYWSVGGIFIIVKTIVLHKMYSKPAEQKLGTVSE</sequence>
<evidence type="ECO:0000313" key="2">
    <source>
        <dbReference type="EMBL" id="CAG7658698.1"/>
    </source>
</evidence>
<feature type="transmembrane region" description="Helical" evidence="1">
    <location>
        <begin position="6"/>
        <end position="28"/>
    </location>
</feature>
<reference evidence="2 3" key="1">
    <citation type="submission" date="2021-06" db="EMBL/GenBank/DDBJ databases">
        <authorList>
            <person name="Criscuolo A."/>
        </authorList>
    </citation>
    <scope>NUCLEOTIDE SEQUENCE [LARGE SCALE GENOMIC DNA]</scope>
    <source>
        <strain evidence="3">CIP 111802</strain>
    </source>
</reference>
<keyword evidence="1" id="KW-1133">Transmembrane helix</keyword>
<comment type="caution">
    <text evidence="2">The sequence shown here is derived from an EMBL/GenBank/DDBJ whole genome shotgun (WGS) entry which is preliminary data.</text>
</comment>
<keyword evidence="1" id="KW-0812">Transmembrane</keyword>
<accession>A0ABN7TZL6</accession>
<evidence type="ECO:0000256" key="1">
    <source>
        <dbReference type="SAM" id="Phobius"/>
    </source>
</evidence>
<evidence type="ECO:0000313" key="3">
    <source>
        <dbReference type="Proteomes" id="UP000730618"/>
    </source>
</evidence>
<organism evidence="2 3">
    <name type="scientific">Paenibacillus allorhizosphaerae</name>
    <dbReference type="NCBI Taxonomy" id="2849866"/>
    <lineage>
        <taxon>Bacteria</taxon>
        <taxon>Bacillati</taxon>
        <taxon>Bacillota</taxon>
        <taxon>Bacilli</taxon>
        <taxon>Bacillales</taxon>
        <taxon>Paenibacillaceae</taxon>
        <taxon>Paenibacillus</taxon>
    </lineage>
</organism>
<keyword evidence="3" id="KW-1185">Reference proteome</keyword>
<proteinExistence type="predicted"/>